<dbReference type="EMBL" id="VLNR01000007">
    <property type="protein sequence ID" value="TSE10402.1"/>
    <property type="molecule type" value="Genomic_DNA"/>
</dbReference>
<name>A0A554VPL8_9FLAO</name>
<evidence type="ECO:0000313" key="4">
    <source>
        <dbReference type="Proteomes" id="UP000318833"/>
    </source>
</evidence>
<evidence type="ECO:0000259" key="2">
    <source>
        <dbReference type="Pfam" id="PF17482"/>
    </source>
</evidence>
<dbReference type="PANTHER" id="PTHR35861:SF1">
    <property type="entry name" value="PHAGE TAIL SHEATH PROTEIN"/>
    <property type="match status" value="1"/>
</dbReference>
<dbReference type="AlphaFoldDB" id="A0A554VPL8"/>
<comment type="similarity">
    <text evidence="1">Belongs to the myoviridae tail sheath protein family.</text>
</comment>
<comment type="caution">
    <text evidence="3">The sequence shown here is derived from an EMBL/GenBank/DDBJ whole genome shotgun (WGS) entry which is preliminary data.</text>
</comment>
<keyword evidence="4" id="KW-1185">Reference proteome</keyword>
<accession>A0A554VPL8</accession>
<proteinExistence type="inferred from homology"/>
<gene>
    <name evidence="3" type="ORF">FOF46_05035</name>
</gene>
<dbReference type="InterPro" id="IPR052042">
    <property type="entry name" value="Tail_sheath_structural"/>
</dbReference>
<dbReference type="Pfam" id="PF17482">
    <property type="entry name" value="Phage_sheath_1C"/>
    <property type="match status" value="1"/>
</dbReference>
<reference evidence="3 4" key="1">
    <citation type="submission" date="2019-07" db="EMBL/GenBank/DDBJ databases">
        <title>The draft genome sequence of Aquimarina algiphila M91.</title>
        <authorList>
            <person name="Meng X."/>
        </authorList>
    </citation>
    <scope>NUCLEOTIDE SEQUENCE [LARGE SCALE GENOMIC DNA]</scope>
    <source>
        <strain evidence="3 4">M91</strain>
    </source>
</reference>
<protein>
    <submittedName>
        <fullName evidence="3">Phage tail protein</fullName>
    </submittedName>
</protein>
<sequence length="657" mass="72429">MMQYKTPGVYVEEISKFPPSVAEVATAIPAFIGYTQKAQKLVPGDLDGVPTKVRSLLEYEEFFGFGPSMQVTAVNIDENNVLTGSDMSRANYLYDSIRMFYANGGGNCYIVSIGSYEDPNVQGDYTDALTTLEKYDEPTLILFPDAIGLGTNLYNVQRDAIAHCAKMQDRFTVLDLIENRDDDIAFDWETGVQEFRDNIGINDLKYAAAYTPHLISNLGITLNYRDIRDRVFRGGILVDLATLTDSTDAQTILTNLNNAIDDNDRITGEVSSLGANGVREEFLSLVDTFRNTNNEGTATANFRAVIDYIYNIIDTIDSWVPGPGNTPVDNSDLVTDTINLITDSLGTSVSNLVAFDKGANSELTAAYNRFADPIFTFNATEWGDTFNPANPPGPEPNIIPFTGANDPERRLNSLSTLLDLFEQIYTAFASLTVASRNYESEGEEALFNTHVVYRSLITELRNSTTVLPPSGAMVGVYAKTDNDRGVFKAPANVSVNGAIGLSYAIDQPEQDELNVNTVSGKSINAIRTFTGKGILVWGSRTLAGNDNEWRYVPVRRFFIFAEESIKKATEPFVFEPNDANTWTKIKSMISNFLTLQWRAGALAGANPDQAFFVKIGLGETMTALDILEGRMIIEIGMAVVRPAEFIILKFSHKMQES</sequence>
<dbReference type="PANTHER" id="PTHR35861">
    <property type="match status" value="1"/>
</dbReference>
<dbReference type="OrthoDB" id="9767864at2"/>
<dbReference type="Gene3D" id="3.40.50.11780">
    <property type="match status" value="2"/>
</dbReference>
<dbReference type="Proteomes" id="UP000318833">
    <property type="component" value="Unassembled WGS sequence"/>
</dbReference>
<evidence type="ECO:0000256" key="1">
    <source>
        <dbReference type="ARBA" id="ARBA00008005"/>
    </source>
</evidence>
<dbReference type="InterPro" id="IPR020287">
    <property type="entry name" value="Tail_sheath_C"/>
</dbReference>
<feature type="domain" description="Tail sheath protein C-terminal" evidence="2">
    <location>
        <begin position="546"/>
        <end position="650"/>
    </location>
</feature>
<organism evidence="3 4">
    <name type="scientific">Aquimarina algiphila</name>
    <dbReference type="NCBI Taxonomy" id="2047982"/>
    <lineage>
        <taxon>Bacteria</taxon>
        <taxon>Pseudomonadati</taxon>
        <taxon>Bacteroidota</taxon>
        <taxon>Flavobacteriia</taxon>
        <taxon>Flavobacteriales</taxon>
        <taxon>Flavobacteriaceae</taxon>
        <taxon>Aquimarina</taxon>
    </lineage>
</organism>
<evidence type="ECO:0000313" key="3">
    <source>
        <dbReference type="EMBL" id="TSE10402.1"/>
    </source>
</evidence>